<reference evidence="2" key="1">
    <citation type="submission" date="2021-01" db="EMBL/GenBank/DDBJ databases">
        <title>Caligus Genome Assembly.</title>
        <authorList>
            <person name="Gallardo-Escarate C."/>
        </authorList>
    </citation>
    <scope>NUCLEOTIDE SEQUENCE [LARGE SCALE GENOMIC DNA]</scope>
</reference>
<organism evidence="1 2">
    <name type="scientific">Caligus rogercresseyi</name>
    <name type="common">Sea louse</name>
    <dbReference type="NCBI Taxonomy" id="217165"/>
    <lineage>
        <taxon>Eukaryota</taxon>
        <taxon>Metazoa</taxon>
        <taxon>Ecdysozoa</taxon>
        <taxon>Arthropoda</taxon>
        <taxon>Crustacea</taxon>
        <taxon>Multicrustacea</taxon>
        <taxon>Hexanauplia</taxon>
        <taxon>Copepoda</taxon>
        <taxon>Siphonostomatoida</taxon>
        <taxon>Caligidae</taxon>
        <taxon>Caligus</taxon>
    </lineage>
</organism>
<name>A0A7T8KK82_CALRO</name>
<dbReference type="AlphaFoldDB" id="A0A7T8KK82"/>
<accession>A0A7T8KK82</accession>
<protein>
    <submittedName>
        <fullName evidence="1">Uncharacterized protein</fullName>
    </submittedName>
</protein>
<gene>
    <name evidence="1" type="ORF">FKW44_002469</name>
</gene>
<keyword evidence="2" id="KW-1185">Reference proteome</keyword>
<sequence>MDGSICCWTTYVFHNTRCTTHTSHLVQIGSRTIYPCSGRRKWALARRTATVGLLPLTTAYFAEGLHCGGSGKHEQGALVSACKRFWSRLEAVIEADGGWLE</sequence>
<evidence type="ECO:0000313" key="2">
    <source>
        <dbReference type="Proteomes" id="UP000595437"/>
    </source>
</evidence>
<evidence type="ECO:0000313" key="1">
    <source>
        <dbReference type="EMBL" id="QQP57463.1"/>
    </source>
</evidence>
<proteinExistence type="predicted"/>
<dbReference type="Proteomes" id="UP000595437">
    <property type="component" value="Chromosome 2"/>
</dbReference>
<dbReference type="EMBL" id="CP045891">
    <property type="protein sequence ID" value="QQP57463.1"/>
    <property type="molecule type" value="Genomic_DNA"/>
</dbReference>